<evidence type="ECO:0000256" key="2">
    <source>
        <dbReference type="ARBA" id="ARBA00006613"/>
    </source>
</evidence>
<dbReference type="Pfam" id="PF01602">
    <property type="entry name" value="Adaptin_N"/>
    <property type="match status" value="1"/>
</dbReference>
<dbReference type="GO" id="GO:0006886">
    <property type="term" value="P:intracellular protein transport"/>
    <property type="evidence" value="ECO:0007669"/>
    <property type="project" value="InterPro"/>
</dbReference>
<dbReference type="PANTHER" id="PTHR11134">
    <property type="entry name" value="ADAPTOR COMPLEX SUBUNIT BETA FAMILY MEMBER"/>
    <property type="match status" value="1"/>
</dbReference>
<accession>A0A1D2A1E8</accession>
<name>A0A1D2A1E8_AUXPR</name>
<dbReference type="GO" id="GO:0016192">
    <property type="term" value="P:vesicle-mediated transport"/>
    <property type="evidence" value="ECO:0007669"/>
    <property type="project" value="InterPro"/>
</dbReference>
<dbReference type="Gene3D" id="1.25.10.10">
    <property type="entry name" value="Leucine-rich Repeat Variant"/>
    <property type="match status" value="1"/>
</dbReference>
<feature type="domain" description="Clathrin/coatomer adaptor adaptin-like N-terminal" evidence="7">
    <location>
        <begin position="33"/>
        <end position="533"/>
    </location>
</feature>
<organism evidence="8">
    <name type="scientific">Auxenochlorella protothecoides</name>
    <name type="common">Green microalga</name>
    <name type="synonym">Chlorella protothecoides</name>
    <dbReference type="NCBI Taxonomy" id="3075"/>
    <lineage>
        <taxon>Eukaryota</taxon>
        <taxon>Viridiplantae</taxon>
        <taxon>Chlorophyta</taxon>
        <taxon>core chlorophytes</taxon>
        <taxon>Trebouxiophyceae</taxon>
        <taxon>Chlorellales</taxon>
        <taxon>Chlorellaceae</taxon>
        <taxon>Auxenochlorella</taxon>
    </lineage>
</organism>
<evidence type="ECO:0000259" key="7">
    <source>
        <dbReference type="Pfam" id="PF01602"/>
    </source>
</evidence>
<reference evidence="10" key="2">
    <citation type="journal article" date="2018" name="Algal Res.">
        <title>Characterization of plant carbon substrate utilization by Auxenochlorella protothecoides.</title>
        <authorList>
            <person name="Vogler B.W."/>
            <person name="Starkenburg S.R."/>
            <person name="Sudasinghe N."/>
            <person name="Schambach J.Y."/>
            <person name="Rollin J.A."/>
            <person name="Pattathil S."/>
            <person name="Barry A.N."/>
        </authorList>
    </citation>
    <scope>NUCLEOTIDE SEQUENCE [LARGE SCALE GENOMIC DNA]</scope>
    <source>
        <strain evidence="10">UTEX 25</strain>
    </source>
</reference>
<feature type="compositionally biased region" description="Low complexity" evidence="6">
    <location>
        <begin position="626"/>
        <end position="656"/>
    </location>
</feature>
<dbReference type="Proteomes" id="UP000279271">
    <property type="component" value="Unassembled WGS sequence"/>
</dbReference>
<dbReference type="GO" id="GO:0012505">
    <property type="term" value="C:endomembrane system"/>
    <property type="evidence" value="ECO:0007669"/>
    <property type="project" value="UniProtKB-SubCell"/>
</dbReference>
<evidence type="ECO:0000256" key="5">
    <source>
        <dbReference type="ARBA" id="ARBA00023136"/>
    </source>
</evidence>
<dbReference type="EMBL" id="QOKY01000154">
    <property type="protein sequence ID" value="RMZ55957.1"/>
    <property type="molecule type" value="Genomic_DNA"/>
</dbReference>
<evidence type="ECO:0000256" key="1">
    <source>
        <dbReference type="ARBA" id="ARBA00004308"/>
    </source>
</evidence>
<keyword evidence="4" id="KW-0653">Protein transport</keyword>
<dbReference type="SUPFAM" id="SSF48371">
    <property type="entry name" value="ARM repeat"/>
    <property type="match status" value="1"/>
</dbReference>
<dbReference type="GO" id="GO:0030117">
    <property type="term" value="C:membrane coat"/>
    <property type="evidence" value="ECO:0007669"/>
    <property type="project" value="InterPro"/>
</dbReference>
<evidence type="ECO:0000313" key="10">
    <source>
        <dbReference type="Proteomes" id="UP000279271"/>
    </source>
</evidence>
<evidence type="ECO:0000313" key="9">
    <source>
        <dbReference type="EMBL" id="RMZ55957.1"/>
    </source>
</evidence>
<dbReference type="EMBL" id="GDKF01005606">
    <property type="protein sequence ID" value="JAT73016.1"/>
    <property type="molecule type" value="Transcribed_RNA"/>
</dbReference>
<gene>
    <name evidence="9" type="ORF">APUTEX25_004381</name>
    <name evidence="8" type="ORF">g.6866</name>
</gene>
<reference evidence="9" key="4">
    <citation type="submission" date="2018-11" db="EMBL/GenBank/DDBJ databases">
        <title>Characterization of plant carbon substrate utilization by Auxenochlorella protothecoides.</title>
        <authorList>
            <person name="Vogler B.W."/>
            <person name="Starkenburg S.R."/>
            <person name="Sudasinghe N."/>
            <person name="Schambach J.Y."/>
            <person name="Rollin J.A."/>
            <person name="Pattathil S."/>
            <person name="Barry A.N."/>
        </authorList>
    </citation>
    <scope>NUCLEOTIDE SEQUENCE [LARGE SCALE GENOMIC DNA]</scope>
    <source>
        <strain evidence="9">UTEX 25</strain>
    </source>
</reference>
<comment type="subcellular location">
    <subcellularLocation>
        <location evidence="1">Endomembrane system</location>
    </subcellularLocation>
</comment>
<proteinExistence type="inferred from homology"/>
<evidence type="ECO:0000256" key="6">
    <source>
        <dbReference type="SAM" id="MobiDB-lite"/>
    </source>
</evidence>
<dbReference type="InterPro" id="IPR016024">
    <property type="entry name" value="ARM-type_fold"/>
</dbReference>
<comment type="similarity">
    <text evidence="2">Belongs to the adaptor complexes large subunit family.</text>
</comment>
<protein>
    <recommendedName>
        <fullName evidence="7">Clathrin/coatomer adaptor adaptin-like N-terminal domain-containing protein</fullName>
    </recommendedName>
</protein>
<dbReference type="InterPro" id="IPR002553">
    <property type="entry name" value="Clathrin/coatomer_adapt-like_N"/>
</dbReference>
<feature type="region of interest" description="Disordered" evidence="6">
    <location>
        <begin position="593"/>
        <end position="656"/>
    </location>
</feature>
<reference evidence="9" key="3">
    <citation type="submission" date="2018-10" db="EMBL/GenBank/DDBJ databases">
        <authorList>
            <person name="Hovde B."/>
            <person name="Zhang X."/>
        </authorList>
    </citation>
    <scope>NUCLEOTIDE SEQUENCE [LARGE SCALE GENOMIC DNA]</scope>
    <source>
        <strain evidence="9">UTEX 25</strain>
    </source>
</reference>
<dbReference type="AlphaFoldDB" id="A0A1D2A1E8"/>
<sequence length="891" mass="94037">MARGGRSGRARGEVAEICKALDHLTSMNGAKPEVIQMKRDCFQKLLRYMTQGIDMSAAFVPVTKCVALSKSDLPLKKMQYLYLRTTARQNSSVALLVVQTLLNDCKDLDPTIRGAALRSMASLRVPELMDTVFMAVEAGLRDPHHYVREAAVMGVLKCWHADAAGCRLRGLLGEVERALTADGDAQVVANCLYVMQQVGALKVTRDLVVSLLNHIHSFSDWAQCFVLDIVGDYSPASEEERFDILEVLDFGLSHTNSAVVMATVKLFLNHTAAFPDQQSQVLGRVRDALLTLVSGREHEVVYAALSNTLVLAKRHPDAFAPLFTDFYCRYQDPSYLKALKIDMLVAVTDASNAYDIAEELSQYIRDVDEQLARQAIRAVAAIALKVPEVNGILDRLLLFLGYEKDYVTAETLVQMAVVLRRYPDAAEACVDSIVEVNPETLAGPDERAAYIWVLGEHGQRVQSAPYLLEALVEGFADEAAKVRLALLAAVPRLFFRRAPECRGALGALLAAGAADADVEVRDRALFALRLLRHDVHAAREVLGAPLPLISRPGEEQAAEVEDRIFDEMNTLSVLYRAPAYTFIDPTITSVGAYDTDGEGSEEGVAGQGAPTDPTGMLLDVDTRSEASAGTAAPSPTPGSSVPDLLSLSSGPAAGAGRGAPDLHVGIGFPPAPALAGAGLDLLGDLEAVAGSSPAPAQNLGASLGGSGAGAGQPMDGGIADLLGGLGFGDPTPARPVTAEVGVEGNEKTGLLVACSGIWADATLADHGAPANPTHAHAAPPQTFAARWAELAHSARSAQVDLPLGVLPAVQANAFRDFADHIGQAGFQTLARPAAGAAPPLAFQLATGAGVLARVALAAPTTSVRVVLEVAGPPGSNLQDALEGLQNLLLCL</sequence>
<keyword evidence="5" id="KW-0472">Membrane</keyword>
<reference evidence="8" key="1">
    <citation type="submission" date="2015-08" db="EMBL/GenBank/DDBJ databases">
        <authorList>
            <person name="Babu N.S."/>
            <person name="Beckwith C.J."/>
            <person name="Beseler K.G."/>
            <person name="Brison A."/>
            <person name="Carone J.V."/>
            <person name="Caskin T.P."/>
            <person name="Diamond M."/>
            <person name="Durham M.E."/>
            <person name="Foxe J.M."/>
            <person name="Go M."/>
            <person name="Henderson B.A."/>
            <person name="Jones I.B."/>
            <person name="McGettigan J.A."/>
            <person name="Micheletti S.J."/>
            <person name="Nasrallah M.E."/>
            <person name="Ortiz D."/>
            <person name="Piller C.R."/>
            <person name="Privatt S.R."/>
            <person name="Schneider S.L."/>
            <person name="Sharp S."/>
            <person name="Smith T.C."/>
            <person name="Stanton J.D."/>
            <person name="Ullery H.E."/>
            <person name="Wilson R.J."/>
            <person name="Serrano M.G."/>
            <person name="Buck G."/>
            <person name="Lee V."/>
            <person name="Wang Y."/>
            <person name="Carvalho R."/>
            <person name="Voegtly L."/>
            <person name="Shi R."/>
            <person name="Duckworth R."/>
            <person name="Johnson A."/>
            <person name="Loviza R."/>
            <person name="Walstead R."/>
            <person name="Shah Z."/>
            <person name="Kiflezghi M."/>
            <person name="Wade K."/>
            <person name="Ball S.L."/>
            <person name="Bradley K.W."/>
            <person name="Asai D.J."/>
            <person name="Bowman C.A."/>
            <person name="Russell D.A."/>
            <person name="Pope W.H."/>
            <person name="Jacobs-Sera D."/>
            <person name="Hendrix R.W."/>
            <person name="Hatfull G.F."/>
        </authorList>
    </citation>
    <scope>NUCLEOTIDE SEQUENCE</scope>
</reference>
<evidence type="ECO:0000313" key="8">
    <source>
        <dbReference type="EMBL" id="JAT73016.1"/>
    </source>
</evidence>
<dbReference type="InterPro" id="IPR011989">
    <property type="entry name" value="ARM-like"/>
</dbReference>
<keyword evidence="3" id="KW-0813">Transport</keyword>
<dbReference type="InterPro" id="IPR026739">
    <property type="entry name" value="AP_beta"/>
</dbReference>
<evidence type="ECO:0000256" key="4">
    <source>
        <dbReference type="ARBA" id="ARBA00022927"/>
    </source>
</evidence>
<evidence type="ECO:0000256" key="3">
    <source>
        <dbReference type="ARBA" id="ARBA00022448"/>
    </source>
</evidence>